<sequence length="357" mass="40520">MFANHLKKKTLRTKEKLLGGLGKSKATTDEEFDRNVVNVTKQAKAAEKLYRDIKNYSIALKACQHAESQLRDSIKDMYEEGWPNANHFIAAIQGIQCAEEEYEKKLNEEIIKSAHDYRGQFSDLQKKIDKRGRKLVDFDGARREYENLKASGKKTDEDPKMVKAKDELEKAEEKYHDINNELNELLPVMYDSRITFFVDTLQTLFNTQATKDLEASKQKKSIVVELDKLGMDLDNLRVQRADSPTESNESAVGLSKENSFVEIAPMKDDNLNEEELTIQVKPNEYIKPAESPSPIASPKSIVSPKSIASPPKSEPPRTMLSPADKPIPEKRHSITPPAKPKRQKDPLNPFDESDDEC</sequence>
<evidence type="ECO:0000313" key="2">
    <source>
        <dbReference type="WBParaSite" id="RSKR_0000272300.1"/>
    </source>
</evidence>
<accession>A0AC35TNT0</accession>
<reference evidence="2" key="1">
    <citation type="submission" date="2016-11" db="UniProtKB">
        <authorList>
            <consortium name="WormBaseParasite"/>
        </authorList>
    </citation>
    <scope>IDENTIFICATION</scope>
    <source>
        <strain evidence="2">KR3021</strain>
    </source>
</reference>
<organism evidence="1 2">
    <name type="scientific">Rhabditophanes sp. KR3021</name>
    <dbReference type="NCBI Taxonomy" id="114890"/>
    <lineage>
        <taxon>Eukaryota</taxon>
        <taxon>Metazoa</taxon>
        <taxon>Ecdysozoa</taxon>
        <taxon>Nematoda</taxon>
        <taxon>Chromadorea</taxon>
        <taxon>Rhabditida</taxon>
        <taxon>Tylenchina</taxon>
        <taxon>Panagrolaimomorpha</taxon>
        <taxon>Strongyloidoidea</taxon>
        <taxon>Alloionematidae</taxon>
        <taxon>Rhabditophanes</taxon>
    </lineage>
</organism>
<proteinExistence type="predicted"/>
<dbReference type="WBParaSite" id="RSKR_0000272300.1">
    <property type="protein sequence ID" value="RSKR_0000272300.1"/>
    <property type="gene ID" value="RSKR_0000272300"/>
</dbReference>
<protein>
    <submittedName>
        <fullName evidence="2">BAR domain-containing protein</fullName>
    </submittedName>
</protein>
<evidence type="ECO:0000313" key="1">
    <source>
        <dbReference type="Proteomes" id="UP000095286"/>
    </source>
</evidence>
<name>A0AC35TNT0_9BILA</name>
<dbReference type="Proteomes" id="UP000095286">
    <property type="component" value="Unplaced"/>
</dbReference>